<evidence type="ECO:0000259" key="15">
    <source>
        <dbReference type="PROSITE" id="PS51198"/>
    </source>
</evidence>
<reference evidence="17" key="1">
    <citation type="journal article" date="2021" name="PeerJ">
        <title>Extensive microbial diversity within the chicken gut microbiome revealed by metagenomics and culture.</title>
        <authorList>
            <person name="Gilroy R."/>
            <person name="Ravi A."/>
            <person name="Getino M."/>
            <person name="Pursley I."/>
            <person name="Horton D.L."/>
            <person name="Alikhan N.F."/>
            <person name="Baker D."/>
            <person name="Gharbi K."/>
            <person name="Hall N."/>
            <person name="Watson M."/>
            <person name="Adriaenssens E.M."/>
            <person name="Foster-Nyarko E."/>
            <person name="Jarju S."/>
            <person name="Secka A."/>
            <person name="Antonio M."/>
            <person name="Oren A."/>
            <person name="Chaudhuri R.R."/>
            <person name="La Ragione R."/>
            <person name="Hildebrand F."/>
            <person name="Pallen M.J."/>
        </authorList>
    </citation>
    <scope>NUCLEOTIDE SEQUENCE</scope>
    <source>
        <strain evidence="17">ChiGjej4B4-12881</strain>
    </source>
</reference>
<dbReference type="GO" id="GO:0008408">
    <property type="term" value="F:3'-5' exonuclease activity"/>
    <property type="evidence" value="ECO:0007669"/>
    <property type="project" value="UniProtKB-UniRule"/>
</dbReference>
<evidence type="ECO:0000313" key="18">
    <source>
        <dbReference type="Proteomes" id="UP000886780"/>
    </source>
</evidence>
<keyword evidence="8 13" id="KW-0238">DNA-binding</keyword>
<dbReference type="PROSITE" id="PS51198">
    <property type="entry name" value="UVRD_HELICASE_ATP_BIND"/>
    <property type="match status" value="1"/>
</dbReference>
<evidence type="ECO:0000256" key="4">
    <source>
        <dbReference type="ARBA" id="ARBA00022801"/>
    </source>
</evidence>
<dbReference type="GO" id="GO:0005524">
    <property type="term" value="F:ATP binding"/>
    <property type="evidence" value="ECO:0007669"/>
    <property type="project" value="UniProtKB-UniRule"/>
</dbReference>
<dbReference type="FunFam" id="3.40.50.300:FF:001236">
    <property type="entry name" value="ATP-dependent helicase/nuclease subunit A"/>
    <property type="match status" value="1"/>
</dbReference>
<proteinExistence type="inferred from homology"/>
<dbReference type="GO" id="GO:0000724">
    <property type="term" value="P:double-strand break repair via homologous recombination"/>
    <property type="evidence" value="ECO:0007669"/>
    <property type="project" value="UniProtKB-UniRule"/>
</dbReference>
<comment type="subunit">
    <text evidence="13">Heterodimer of AddA and AddB/RexB.</text>
</comment>
<keyword evidence="7 13" id="KW-0067">ATP-binding</keyword>
<dbReference type="Pfam" id="PF12705">
    <property type="entry name" value="PDDEXK_1"/>
    <property type="match status" value="1"/>
</dbReference>
<dbReference type="GO" id="GO:0033202">
    <property type="term" value="C:DNA helicase complex"/>
    <property type="evidence" value="ECO:0007669"/>
    <property type="project" value="TreeGrafter"/>
</dbReference>
<evidence type="ECO:0000256" key="8">
    <source>
        <dbReference type="ARBA" id="ARBA00023125"/>
    </source>
</evidence>
<comment type="function">
    <text evidence="13">The heterodimer acts as both an ATP-dependent DNA helicase and an ATP-dependent, dual-direction single-stranded exonuclease. Recognizes the chi site generating a DNA molecule suitable for the initiation of homologous recombination. The AddA nuclease domain is required for chi fragment generation; this subunit has the helicase and 3' -&gt; 5' nuclease activities.</text>
</comment>
<dbReference type="PANTHER" id="PTHR11070">
    <property type="entry name" value="UVRD / RECB / PCRA DNA HELICASE FAMILY MEMBER"/>
    <property type="match status" value="1"/>
</dbReference>
<dbReference type="InterPro" id="IPR000212">
    <property type="entry name" value="DNA_helicase_UvrD/REP"/>
</dbReference>
<keyword evidence="5 13" id="KW-0347">Helicase</keyword>
<dbReference type="InterPro" id="IPR014152">
    <property type="entry name" value="AddA"/>
</dbReference>
<evidence type="ECO:0000313" key="17">
    <source>
        <dbReference type="EMBL" id="HIX52600.1"/>
    </source>
</evidence>
<keyword evidence="10 13" id="KW-0413">Isomerase</keyword>
<feature type="binding site" evidence="14">
    <location>
        <begin position="24"/>
        <end position="31"/>
    </location>
    <ligand>
        <name>ATP</name>
        <dbReference type="ChEBI" id="CHEBI:30616"/>
    </ligand>
</feature>
<dbReference type="Proteomes" id="UP000886780">
    <property type="component" value="Unassembled WGS sequence"/>
</dbReference>
<comment type="caution">
    <text evidence="17">The sequence shown here is derived from an EMBL/GenBank/DDBJ whole genome shotgun (WGS) entry which is preliminary data.</text>
</comment>
<dbReference type="InterPro" id="IPR027417">
    <property type="entry name" value="P-loop_NTPase"/>
</dbReference>
<dbReference type="Gene3D" id="3.90.320.10">
    <property type="match status" value="1"/>
</dbReference>
<dbReference type="InterPro" id="IPR014016">
    <property type="entry name" value="UvrD-like_ATP-bd"/>
</dbReference>
<comment type="cofactor">
    <cofactor evidence="13">
        <name>Mg(2+)</name>
        <dbReference type="ChEBI" id="CHEBI:18420"/>
    </cofactor>
</comment>
<evidence type="ECO:0000256" key="12">
    <source>
        <dbReference type="ARBA" id="ARBA00048988"/>
    </source>
</evidence>
<keyword evidence="3 13" id="KW-0227">DNA damage</keyword>
<evidence type="ECO:0000256" key="14">
    <source>
        <dbReference type="PROSITE-ProRule" id="PRU00560"/>
    </source>
</evidence>
<dbReference type="Pfam" id="PF00580">
    <property type="entry name" value="UvrD-helicase"/>
    <property type="match status" value="1"/>
</dbReference>
<dbReference type="HAMAP" id="MF_01451">
    <property type="entry name" value="AddA"/>
    <property type="match status" value="1"/>
</dbReference>
<comment type="catalytic activity">
    <reaction evidence="11 13">
        <text>Couples ATP hydrolysis with the unwinding of duplex DNA by translocating in the 3'-5' direction.</text>
        <dbReference type="EC" id="5.6.2.4"/>
    </reaction>
</comment>
<evidence type="ECO:0000259" key="16">
    <source>
        <dbReference type="PROSITE" id="PS51217"/>
    </source>
</evidence>
<evidence type="ECO:0000256" key="13">
    <source>
        <dbReference type="HAMAP-Rule" id="MF_01451"/>
    </source>
</evidence>
<dbReference type="InterPro" id="IPR011335">
    <property type="entry name" value="Restrct_endonuc-II-like"/>
</dbReference>
<organism evidence="17 18">
    <name type="scientific">Candidatus Lachnoclostridium stercoripullorum</name>
    <dbReference type="NCBI Taxonomy" id="2838635"/>
    <lineage>
        <taxon>Bacteria</taxon>
        <taxon>Bacillati</taxon>
        <taxon>Bacillota</taxon>
        <taxon>Clostridia</taxon>
        <taxon>Lachnospirales</taxon>
        <taxon>Lachnospiraceae</taxon>
    </lineage>
</organism>
<dbReference type="PANTHER" id="PTHR11070:SF48">
    <property type="entry name" value="ATP-DEPENDENT HELICASE_NUCLEASE SUBUNIT A"/>
    <property type="match status" value="1"/>
</dbReference>
<dbReference type="NCBIfam" id="TIGR02785">
    <property type="entry name" value="addA_Gpos"/>
    <property type="match status" value="1"/>
</dbReference>
<comment type="catalytic activity">
    <reaction evidence="12 13">
        <text>ATP + H2O = ADP + phosphate + H(+)</text>
        <dbReference type="Rhea" id="RHEA:13065"/>
        <dbReference type="ChEBI" id="CHEBI:15377"/>
        <dbReference type="ChEBI" id="CHEBI:15378"/>
        <dbReference type="ChEBI" id="CHEBI:30616"/>
        <dbReference type="ChEBI" id="CHEBI:43474"/>
        <dbReference type="ChEBI" id="CHEBI:456216"/>
        <dbReference type="EC" id="5.6.2.4"/>
    </reaction>
</comment>
<evidence type="ECO:0000256" key="7">
    <source>
        <dbReference type="ARBA" id="ARBA00022840"/>
    </source>
</evidence>
<accession>A0A9D2AWL3</accession>
<keyword evidence="9 13" id="KW-0234">DNA repair</keyword>
<reference evidence="17" key="2">
    <citation type="submission" date="2021-04" db="EMBL/GenBank/DDBJ databases">
        <authorList>
            <person name="Gilroy R."/>
        </authorList>
    </citation>
    <scope>NUCLEOTIDE SEQUENCE</scope>
    <source>
        <strain evidence="17">ChiGjej4B4-12881</strain>
    </source>
</reference>
<keyword evidence="2 13" id="KW-0547">Nucleotide-binding</keyword>
<dbReference type="Pfam" id="PF13361">
    <property type="entry name" value="UvrD_C"/>
    <property type="match status" value="1"/>
</dbReference>
<keyword evidence="6 13" id="KW-0269">Exonuclease</keyword>
<keyword evidence="4 13" id="KW-0378">Hydrolase</keyword>
<sequence>MGISWTESQERVINARKRNLLVSAAAGSGKTAVLVERIVRMITEGEQPLDIDRLLVMTFTNAAAAEMRERVAAAVENLLNERPEDEHLQAQAILVQQAQITTIDSFCLHVIRNHFDALDIDPSFRIGDEGELMLLREEVMSGLLEDSYREGGREFTDFVETCASGKGDYGISDVIMQVYTFSQSHPWPEQWFARCRSEASEETGEDSGGWENSLWMKFLRADIHSQLDELIWQMEDGAEVCLEEDGPQVYLPVIEENIGMLRTLRSAESFNAMRDCFQAADFGKLKAARGGDVSQEKKKYVGDLRDRAKKAVQKIRDSYFAVPEEKLAEAMRGTVPVILEILKLAEEFSQQYQEAKREKNVVDFNDLEHFALQVLSKDGEPSETAKSLSERFEEILVDEYQDSNEVQETLIRLISRERLGRPNVFMVGDVKQSIYRFRLARPELFLEKYDTYSEKDGDYQKIELHQNFRSRPSVLDSVNQVFFQIMTRALGGIRYTEETALHAGAAFQEIPEDMEGERPGRTELLLLDVREALIRGIDEEYVDYTVREMEARLVAERIREMTDREHGLIVWDKAQSQYRRARFGDMVVLLRSTAGWADVFVNVLMNEGIPAHAESRTGYFDTPEVETILALLSVLDNPMQDIPLAAVMKSPIGDITDRELSEMTAAWKKNARKGQDGGLYGAWKFYLSKEGGDAVLREKLAGLERLIGELREKSLYLTIRELILEIFRRTDYYDYVTAMPGGDTRKANLDMLVEKASAFEKTSYRGLFHFISYIRNLRKYDTDFGEASTVGEQDDTVRIMSIHKSKGLEFPVVFLSGLGKAFNKQDVRGKILLDSDLGIGMDCVDLELRTRVSTIKKNVLKRKMDLDAMGEELRILYVAMSRAKEKLVMTAADKSLEKKLEKWKNVPQRGRGLPFTVLASAGSCLDWILMSLSAGGDAIQVRQIPAGELLGQEMAKQVIRAASKEELLRFDAEKVYDPDYGEEIQRRFSFRYPHQADVGLHAKIAIADLKQQGQLTDEAESQFIPTRPSFLSRDGEERRGAFRGTAYHRTLELLDFEKADSLTAVKEELRRLVENQRLPEEYRRLVRSGVLWEFFCSELGRRMRRAAAEGRLHKEQQFVIGVPARELELVDSPELVLIQGIVDAYIEEEDGLILIDYKTDYLEAGQEQLLRDRYGVQLRCYERALSQMTGKRVKEKLIYSMTLQKAIEL</sequence>
<gene>
    <name evidence="13 17" type="primary">addA</name>
    <name evidence="17" type="ORF">IAA28_07330</name>
</gene>
<evidence type="ECO:0000256" key="11">
    <source>
        <dbReference type="ARBA" id="ARBA00034617"/>
    </source>
</evidence>
<dbReference type="SUPFAM" id="SSF52540">
    <property type="entry name" value="P-loop containing nucleoside triphosphate hydrolases"/>
    <property type="match status" value="1"/>
</dbReference>
<dbReference type="InterPro" id="IPR038726">
    <property type="entry name" value="PDDEXK_AddAB-type"/>
</dbReference>
<dbReference type="InterPro" id="IPR014017">
    <property type="entry name" value="DNA_helicase_UvrD-like_C"/>
</dbReference>
<evidence type="ECO:0000256" key="3">
    <source>
        <dbReference type="ARBA" id="ARBA00022763"/>
    </source>
</evidence>
<name>A0A9D2AWL3_9FIRM</name>
<evidence type="ECO:0000256" key="6">
    <source>
        <dbReference type="ARBA" id="ARBA00022839"/>
    </source>
</evidence>
<dbReference type="InterPro" id="IPR011604">
    <property type="entry name" value="PDDEXK-like_dom_sf"/>
</dbReference>
<dbReference type="EMBL" id="DXEU01000130">
    <property type="protein sequence ID" value="HIX52600.1"/>
    <property type="molecule type" value="Genomic_DNA"/>
</dbReference>
<dbReference type="AlphaFoldDB" id="A0A9D2AWL3"/>
<feature type="domain" description="UvrD-like helicase ATP-binding" evidence="15">
    <location>
        <begin position="3"/>
        <end position="471"/>
    </location>
</feature>
<keyword evidence="1 13" id="KW-0540">Nuclease</keyword>
<evidence type="ECO:0000256" key="9">
    <source>
        <dbReference type="ARBA" id="ARBA00023204"/>
    </source>
</evidence>
<dbReference type="GO" id="GO:0005829">
    <property type="term" value="C:cytosol"/>
    <property type="evidence" value="ECO:0007669"/>
    <property type="project" value="TreeGrafter"/>
</dbReference>
<dbReference type="Gene3D" id="3.40.50.300">
    <property type="entry name" value="P-loop containing nucleotide triphosphate hydrolases"/>
    <property type="match status" value="4"/>
</dbReference>
<dbReference type="SUPFAM" id="SSF52980">
    <property type="entry name" value="Restriction endonuclease-like"/>
    <property type="match status" value="1"/>
</dbReference>
<evidence type="ECO:0000256" key="2">
    <source>
        <dbReference type="ARBA" id="ARBA00022741"/>
    </source>
</evidence>
<comment type="similarity">
    <text evidence="13">Belongs to the helicase family. AddA subfamily.</text>
</comment>
<evidence type="ECO:0000256" key="1">
    <source>
        <dbReference type="ARBA" id="ARBA00022722"/>
    </source>
</evidence>
<dbReference type="EC" id="5.6.2.4" evidence="13"/>
<dbReference type="GO" id="GO:0003690">
    <property type="term" value="F:double-stranded DNA binding"/>
    <property type="evidence" value="ECO:0007669"/>
    <property type="project" value="UniProtKB-UniRule"/>
</dbReference>
<dbReference type="PROSITE" id="PS51217">
    <property type="entry name" value="UVRD_HELICASE_CTER"/>
    <property type="match status" value="1"/>
</dbReference>
<evidence type="ECO:0000256" key="5">
    <source>
        <dbReference type="ARBA" id="ARBA00022806"/>
    </source>
</evidence>
<dbReference type="GO" id="GO:0043138">
    <property type="term" value="F:3'-5' DNA helicase activity"/>
    <property type="evidence" value="ECO:0007669"/>
    <property type="project" value="UniProtKB-UniRule"/>
</dbReference>
<feature type="domain" description="UvrD-like helicase C-terminal" evidence="16">
    <location>
        <begin position="505"/>
        <end position="807"/>
    </location>
</feature>
<dbReference type="CDD" id="cd17932">
    <property type="entry name" value="DEXQc_UvrD"/>
    <property type="match status" value="1"/>
</dbReference>
<evidence type="ECO:0000256" key="10">
    <source>
        <dbReference type="ARBA" id="ARBA00023235"/>
    </source>
</evidence>
<dbReference type="EC" id="3.1.-.-" evidence="13"/>
<protein>
    <recommendedName>
        <fullName evidence="13">ATP-dependent helicase/nuclease subunit A</fullName>
        <ecNumber evidence="13">3.1.-.-</ecNumber>
        <ecNumber evidence="13">5.6.2.4</ecNumber>
    </recommendedName>
    <alternativeName>
        <fullName evidence="13">ATP-dependent helicase/nuclease AddA</fullName>
    </alternativeName>
    <alternativeName>
        <fullName evidence="13">DNA 3'-5' helicase AddA</fullName>
    </alternativeName>
</protein>